<dbReference type="OrthoDB" id="10248987at2759"/>
<dbReference type="UniPathway" id="UPA00988"/>
<dbReference type="GO" id="GO:0042803">
    <property type="term" value="F:protein homodimerization activity"/>
    <property type="evidence" value="ECO:0007669"/>
    <property type="project" value="EnsemblFungi"/>
</dbReference>
<keyword evidence="2 5" id="KW-1017">Isopeptide bond</keyword>
<dbReference type="EMBL" id="MVBO01000042">
    <property type="protein sequence ID" value="OZJ04400.1"/>
    <property type="molecule type" value="Genomic_DNA"/>
</dbReference>
<dbReference type="GO" id="GO:0002143">
    <property type="term" value="P:tRNA wobble position uridine thiolation"/>
    <property type="evidence" value="ECO:0007669"/>
    <property type="project" value="EnsemblFungi"/>
</dbReference>
<evidence type="ECO:0000256" key="1">
    <source>
        <dbReference type="ARBA" id="ARBA00022490"/>
    </source>
</evidence>
<dbReference type="Proteomes" id="UP000242875">
    <property type="component" value="Unassembled WGS sequence"/>
</dbReference>
<keyword evidence="1 5" id="KW-0963">Cytoplasm</keyword>
<feature type="modified residue" description="1-thioglycine" evidence="5">
    <location>
        <position position="97"/>
    </location>
</feature>
<keyword evidence="3 5" id="KW-0819">tRNA processing</keyword>
<dbReference type="PANTHER" id="PTHR14986">
    <property type="entry name" value="RURM1 PROTEIN"/>
    <property type="match status" value="1"/>
</dbReference>
<evidence type="ECO:0000256" key="6">
    <source>
        <dbReference type="RuleBase" id="RU361182"/>
    </source>
</evidence>
<dbReference type="AlphaFoldDB" id="A0A261Y1A0"/>
<protein>
    <recommendedName>
        <fullName evidence="5 6">Ubiquitin-related modifier 1</fullName>
    </recommendedName>
</protein>
<evidence type="ECO:0000256" key="2">
    <source>
        <dbReference type="ARBA" id="ARBA00022499"/>
    </source>
</evidence>
<keyword evidence="4 5" id="KW-0833">Ubl conjugation pathway</keyword>
<organism evidence="7 8">
    <name type="scientific">Bifiguratus adelaidae</name>
    <dbReference type="NCBI Taxonomy" id="1938954"/>
    <lineage>
        <taxon>Eukaryota</taxon>
        <taxon>Fungi</taxon>
        <taxon>Fungi incertae sedis</taxon>
        <taxon>Mucoromycota</taxon>
        <taxon>Mucoromycotina</taxon>
        <taxon>Endogonomycetes</taxon>
        <taxon>Endogonales</taxon>
        <taxon>Endogonales incertae sedis</taxon>
        <taxon>Bifiguratus</taxon>
    </lineage>
</organism>
<dbReference type="GO" id="GO:0007114">
    <property type="term" value="P:cell budding"/>
    <property type="evidence" value="ECO:0007669"/>
    <property type="project" value="EnsemblFungi"/>
</dbReference>
<evidence type="ECO:0000313" key="7">
    <source>
        <dbReference type="EMBL" id="OZJ04400.1"/>
    </source>
</evidence>
<dbReference type="PIRSF" id="PIRSF037379">
    <property type="entry name" value="Ubiquitin-related_modifier_1"/>
    <property type="match status" value="1"/>
</dbReference>
<dbReference type="CDD" id="cd01764">
    <property type="entry name" value="Ubl_Urm1"/>
    <property type="match status" value="1"/>
</dbReference>
<dbReference type="InterPro" id="IPR015221">
    <property type="entry name" value="Urm1"/>
</dbReference>
<dbReference type="GO" id="GO:0034599">
    <property type="term" value="P:cellular response to oxidative stress"/>
    <property type="evidence" value="ECO:0007669"/>
    <property type="project" value="EnsemblFungi"/>
</dbReference>
<dbReference type="HAMAP" id="MF_03048">
    <property type="entry name" value="Urm1"/>
    <property type="match status" value="1"/>
</dbReference>
<dbReference type="SUPFAM" id="SSF54285">
    <property type="entry name" value="MoaD/ThiS"/>
    <property type="match status" value="1"/>
</dbReference>
<dbReference type="GO" id="GO:0097163">
    <property type="term" value="F:sulfur carrier activity"/>
    <property type="evidence" value="ECO:0007669"/>
    <property type="project" value="EnsemblFungi"/>
</dbReference>
<feature type="cross-link" description="Glycyl lysine isopeptide (Gly-Lys) (interchain with K-? in acceptor proteins)" evidence="5">
    <location>
        <position position="97"/>
    </location>
</feature>
<sequence length="97" mass="11024">MATLHIDVEFGGGMELLFKNVREHKIDMPEGSNLKDLITYIRDNLMTAKQDLFVMNDTVRPGILVLINEADWELCDGIEYKLEDGDRIIFISTLHGG</sequence>
<evidence type="ECO:0000313" key="8">
    <source>
        <dbReference type="Proteomes" id="UP000242875"/>
    </source>
</evidence>
<evidence type="ECO:0000256" key="3">
    <source>
        <dbReference type="ARBA" id="ARBA00022694"/>
    </source>
</evidence>
<dbReference type="GO" id="GO:0032447">
    <property type="term" value="P:protein urmylation"/>
    <property type="evidence" value="ECO:0007669"/>
    <property type="project" value="UniProtKB-UniRule"/>
</dbReference>
<dbReference type="InterPro" id="IPR016155">
    <property type="entry name" value="Mopterin_synth/thiamin_S_b"/>
</dbReference>
<comment type="subcellular location">
    <subcellularLocation>
        <location evidence="5 6">Cytoplasm</location>
    </subcellularLocation>
</comment>
<proteinExistence type="inferred from homology"/>
<dbReference type="Gene3D" id="3.10.20.30">
    <property type="match status" value="1"/>
</dbReference>
<evidence type="ECO:0000256" key="4">
    <source>
        <dbReference type="ARBA" id="ARBA00022786"/>
    </source>
</evidence>
<evidence type="ECO:0000256" key="5">
    <source>
        <dbReference type="HAMAP-Rule" id="MF_03048"/>
    </source>
</evidence>
<comment type="similarity">
    <text evidence="5 6">Belongs to the URM1 family.</text>
</comment>
<comment type="function">
    <text evidence="5">Acts as a sulfur carrier required for 2-thiolation of mcm(5)S(2)U at tRNA wobble positions of cytosolic tRNA(Lys), tRNA(Glu) and tRNA(Gln). Serves as sulfur donor in tRNA 2-thiolation reaction by being thiocarboxylated (-COSH) at its C-terminus by the MOCS3 homolog UBA4. The sulfur is then transferred to tRNA to form 2-thiolation of mcm(5)S(2)U. Prior mcm(5) tRNA modification by the elongator complex is required for 2-thiolation. Also acts as a ubiquitin-like protein (UBL) that is covalently conjugated via an isopeptide bond to lysine residues of target proteins such as AHP1. The thiocarboxylated form serves as substrate for conjugation and oxidative stress specifically induces the formation of UBL-protein conjugates.</text>
</comment>
<dbReference type="GO" id="GO:0031386">
    <property type="term" value="F:protein tag activity"/>
    <property type="evidence" value="ECO:0007669"/>
    <property type="project" value="EnsemblFungi"/>
</dbReference>
<dbReference type="InterPro" id="IPR012675">
    <property type="entry name" value="Beta-grasp_dom_sf"/>
</dbReference>
<comment type="caution">
    <text evidence="7">The sequence shown here is derived from an EMBL/GenBank/DDBJ whole genome shotgun (WGS) entry which is preliminary data.</text>
</comment>
<name>A0A261Y1A0_9FUNG</name>
<gene>
    <name evidence="5" type="primary">URM1</name>
    <name evidence="7" type="ORF">BZG36_02419</name>
</gene>
<keyword evidence="8" id="KW-1185">Reference proteome</keyword>
<comment type="pathway">
    <text evidence="5 6">tRNA modification; 5-methoxycarbonylmethyl-2-thiouridine-tRNA biosynthesis.</text>
</comment>
<dbReference type="GO" id="GO:0001403">
    <property type="term" value="P:invasive growth in response to glucose limitation"/>
    <property type="evidence" value="ECO:0007669"/>
    <property type="project" value="EnsemblFungi"/>
</dbReference>
<comment type="PTM">
    <text evidence="5">C-terminal thiocarboxylation occurs in 2 steps, it is first acyl-adenylated (-COAMP) via the hesA/moeB/thiF part of UBA4, then thiocarboxylated (-COSH) via the rhodanese domain of UBA4.</text>
</comment>
<dbReference type="Pfam" id="PF09138">
    <property type="entry name" value="Urm1"/>
    <property type="match status" value="1"/>
</dbReference>
<dbReference type="GO" id="GO:0005829">
    <property type="term" value="C:cytosol"/>
    <property type="evidence" value="ECO:0007669"/>
    <property type="project" value="UniProtKB-UniRule"/>
</dbReference>
<reference evidence="7 8" key="1">
    <citation type="journal article" date="2017" name="Mycologia">
        <title>Bifiguratus adelaidae, gen. et sp. nov., a new member of Mucoromycotina in endophytic and soil-dwelling habitats.</title>
        <authorList>
            <person name="Torres-Cruz T.J."/>
            <person name="Billingsley Tobias T.L."/>
            <person name="Almatruk M."/>
            <person name="Hesse C."/>
            <person name="Kuske C.R."/>
            <person name="Desiro A."/>
            <person name="Benucci G.M."/>
            <person name="Bonito G."/>
            <person name="Stajich J.E."/>
            <person name="Dunlap C."/>
            <person name="Arnold A.E."/>
            <person name="Porras-Alfaro A."/>
        </authorList>
    </citation>
    <scope>NUCLEOTIDE SEQUENCE [LARGE SCALE GENOMIC DNA]</scope>
    <source>
        <strain evidence="7 8">AZ0501</strain>
    </source>
</reference>
<accession>A0A261Y1A0</accession>